<accession>A0AAW2FIF8</accession>
<comment type="caution">
    <text evidence="1">The sequence shown here is derived from an EMBL/GenBank/DDBJ whole genome shotgun (WGS) entry which is preliminary data.</text>
</comment>
<name>A0AAW2FIF8_9HYME</name>
<reference evidence="1 2" key="1">
    <citation type="submission" date="2023-03" db="EMBL/GenBank/DDBJ databases">
        <title>High recombination rates correlate with genetic variation in Cardiocondyla obscurior ants.</title>
        <authorList>
            <person name="Errbii M."/>
        </authorList>
    </citation>
    <scope>NUCLEOTIDE SEQUENCE [LARGE SCALE GENOMIC DNA]</scope>
    <source>
        <strain evidence="1">Alpha-2009</strain>
        <tissue evidence="1">Whole body</tissue>
    </source>
</reference>
<protein>
    <recommendedName>
        <fullName evidence="3">Secreted protein</fullName>
    </recommendedName>
</protein>
<dbReference type="Proteomes" id="UP001430953">
    <property type="component" value="Unassembled WGS sequence"/>
</dbReference>
<evidence type="ECO:0008006" key="3">
    <source>
        <dbReference type="Google" id="ProtNLM"/>
    </source>
</evidence>
<evidence type="ECO:0000313" key="1">
    <source>
        <dbReference type="EMBL" id="KAL0114835.1"/>
    </source>
</evidence>
<keyword evidence="2" id="KW-1185">Reference proteome</keyword>
<dbReference type="AlphaFoldDB" id="A0AAW2FIF8"/>
<organism evidence="1 2">
    <name type="scientific">Cardiocondyla obscurior</name>
    <dbReference type="NCBI Taxonomy" id="286306"/>
    <lineage>
        <taxon>Eukaryota</taxon>
        <taxon>Metazoa</taxon>
        <taxon>Ecdysozoa</taxon>
        <taxon>Arthropoda</taxon>
        <taxon>Hexapoda</taxon>
        <taxon>Insecta</taxon>
        <taxon>Pterygota</taxon>
        <taxon>Neoptera</taxon>
        <taxon>Endopterygota</taxon>
        <taxon>Hymenoptera</taxon>
        <taxon>Apocrita</taxon>
        <taxon>Aculeata</taxon>
        <taxon>Formicoidea</taxon>
        <taxon>Formicidae</taxon>
        <taxon>Myrmicinae</taxon>
        <taxon>Cardiocondyla</taxon>
    </lineage>
</organism>
<dbReference type="EMBL" id="JADYXP020000011">
    <property type="protein sequence ID" value="KAL0114835.1"/>
    <property type="molecule type" value="Genomic_DNA"/>
</dbReference>
<evidence type="ECO:0000313" key="2">
    <source>
        <dbReference type="Proteomes" id="UP001430953"/>
    </source>
</evidence>
<sequence>MRRRLLLGSRLLVARRQLTLVLNFHNAKILKKNVCVCVCVCVFLLTCQICCRRSYSPCTLYCIGFRTVRRARTVCRAYSNKPG</sequence>
<proteinExistence type="predicted"/>
<gene>
    <name evidence="1" type="ORF">PUN28_011880</name>
</gene>